<dbReference type="EMBL" id="FO082820">
    <property type="protein sequence ID" value="CCF18058.1"/>
    <property type="molecule type" value="Genomic_DNA"/>
</dbReference>
<keyword evidence="3" id="KW-0238">DNA-binding</keyword>
<evidence type="ECO:0000256" key="4">
    <source>
        <dbReference type="ARBA" id="ARBA00023172"/>
    </source>
</evidence>
<dbReference type="PROSITE" id="PS51898">
    <property type="entry name" value="TYR_RECOMBINASE"/>
    <property type="match status" value="1"/>
</dbReference>
<name>L0NAK3_9HYPH</name>
<organism evidence="6 7">
    <name type="scientific">Pseudorhizobium banfieldiae</name>
    <dbReference type="NCBI Taxonomy" id="1125847"/>
    <lineage>
        <taxon>Bacteria</taxon>
        <taxon>Pseudomonadati</taxon>
        <taxon>Pseudomonadota</taxon>
        <taxon>Alphaproteobacteria</taxon>
        <taxon>Hyphomicrobiales</taxon>
        <taxon>Rhizobiaceae</taxon>
        <taxon>Rhizobium/Agrobacterium group</taxon>
        <taxon>Pseudorhizobium</taxon>
    </lineage>
</organism>
<evidence type="ECO:0000313" key="6">
    <source>
        <dbReference type="EMBL" id="CCF18058.1"/>
    </source>
</evidence>
<dbReference type="Proteomes" id="UP000010792">
    <property type="component" value="Chromosome"/>
</dbReference>
<dbReference type="STRING" id="1125847.NT26_0334"/>
<dbReference type="InterPro" id="IPR011010">
    <property type="entry name" value="DNA_brk_join_enz"/>
</dbReference>
<dbReference type="SUPFAM" id="SSF56349">
    <property type="entry name" value="DNA breaking-rejoining enzymes"/>
    <property type="match status" value="1"/>
</dbReference>
<dbReference type="KEGG" id="rht:NT26_0334"/>
<comment type="similarity">
    <text evidence="1">Belongs to the 'phage' integrase family.</text>
</comment>
<keyword evidence="7" id="KW-1185">Reference proteome</keyword>
<dbReference type="Gene3D" id="1.10.443.10">
    <property type="entry name" value="Intergrase catalytic core"/>
    <property type="match status" value="1"/>
</dbReference>
<dbReference type="AlphaFoldDB" id="L0NAK3"/>
<sequence length="476" mass="53844">MSPKKQRGARAEYWRIIADKVRKALGANALHDGSWTAIEAARLQGLKWADLDTEERHQCAEAVHRAGIELANALAARYEGDFNFEPKDKLLIRALREDAAASPASVSPSPKAESATKSGPMFSKVYPDFAQTQVARGDWRQQMASQADATYRLFMAICGDRPLSDYSRADALTFRKTAEKMPFDYGKAAIYRDLGPAEIIARYEALPQEKRSPLLTQKTIKRHFSALSKLWSEAISGGEVTTNIFSGFKFTNTKRASDERDMWDADELKALFSSPIWTGCANERQRSMKGDQLFKDEKFWVPLITLFSGMRLEEICQLQTDDIREEDGIAYFDLNDRPPRQLKNKNAVRKVPIHSELIRLGFLSYAESFGKRSYALFPQLKPGGADNKFGHAFSKWFTRYRQQIGVYRKNLDFHSLRHTATTCMHQADVNTMVIDHLTGHSTTGETARYTKGSALSQLAASVETIRPPLDLHHLHR</sequence>
<evidence type="ECO:0000259" key="5">
    <source>
        <dbReference type="PROSITE" id="PS51898"/>
    </source>
</evidence>
<feature type="domain" description="Tyr recombinase" evidence="5">
    <location>
        <begin position="258"/>
        <end position="463"/>
    </location>
</feature>
<dbReference type="GO" id="GO:0003677">
    <property type="term" value="F:DNA binding"/>
    <property type="evidence" value="ECO:0007669"/>
    <property type="project" value="UniProtKB-KW"/>
</dbReference>
<dbReference type="GO" id="GO:0015074">
    <property type="term" value="P:DNA integration"/>
    <property type="evidence" value="ECO:0007669"/>
    <property type="project" value="UniProtKB-KW"/>
</dbReference>
<gene>
    <name evidence="6" type="ORF">NT26_0334</name>
</gene>
<accession>L0NAK3</accession>
<protein>
    <submittedName>
        <fullName evidence="6">Putative phage integrase</fullName>
    </submittedName>
</protein>
<evidence type="ECO:0000313" key="7">
    <source>
        <dbReference type="Proteomes" id="UP000010792"/>
    </source>
</evidence>
<evidence type="ECO:0000256" key="3">
    <source>
        <dbReference type="ARBA" id="ARBA00023125"/>
    </source>
</evidence>
<dbReference type="PANTHER" id="PTHR30349:SF41">
    <property type="entry name" value="INTEGRASE_RECOMBINASE PROTEIN MJ0367-RELATED"/>
    <property type="match status" value="1"/>
</dbReference>
<dbReference type="InterPro" id="IPR002104">
    <property type="entry name" value="Integrase_catalytic"/>
</dbReference>
<dbReference type="Pfam" id="PF00589">
    <property type="entry name" value="Phage_integrase"/>
    <property type="match status" value="1"/>
</dbReference>
<keyword evidence="4" id="KW-0233">DNA recombination</keyword>
<dbReference type="GO" id="GO:0006310">
    <property type="term" value="P:DNA recombination"/>
    <property type="evidence" value="ECO:0007669"/>
    <property type="project" value="UniProtKB-KW"/>
</dbReference>
<dbReference type="PANTHER" id="PTHR30349">
    <property type="entry name" value="PHAGE INTEGRASE-RELATED"/>
    <property type="match status" value="1"/>
</dbReference>
<keyword evidence="2" id="KW-0229">DNA integration</keyword>
<evidence type="ECO:0000256" key="1">
    <source>
        <dbReference type="ARBA" id="ARBA00008857"/>
    </source>
</evidence>
<reference evidence="6 7" key="1">
    <citation type="journal article" date="2013" name="Genome Biol. Evol.">
        <title>Life in an arsenic-containing gold mine: genome and physiology of the autotrophic arsenite-oxidizing bacterium rhizobium sp. NT-26.</title>
        <authorList>
            <person name="Andres J."/>
            <person name="Arsene-Ploetze F."/>
            <person name="Barbe V."/>
            <person name="Brochier-Armanet C."/>
            <person name="Cleiss-Arnold J."/>
            <person name="Coppee J.Y."/>
            <person name="Dillies M.A."/>
            <person name="Geist"/>
            <person name="L"/>
            <person name="Joublin A."/>
            <person name="Koechler S."/>
            <person name="Lassalle F."/>
            <person name="Marchal M."/>
            <person name="Medigue C."/>
            <person name="Muller D."/>
            <person name="Nesme X."/>
            <person name="Plewniak F."/>
            <person name="Proux C."/>
            <person name="Ramirez-Bahena M.H."/>
            <person name="Schenowitz C."/>
            <person name="Sismeiro O."/>
            <person name="Vallenet D."/>
            <person name="Santini J.M."/>
            <person name="Bertin P.N."/>
        </authorList>
    </citation>
    <scope>NUCLEOTIDE SEQUENCE [LARGE SCALE GENOMIC DNA]</scope>
    <source>
        <strain evidence="6 7">NT-26</strain>
    </source>
</reference>
<dbReference type="InterPro" id="IPR013762">
    <property type="entry name" value="Integrase-like_cat_sf"/>
</dbReference>
<dbReference type="InterPro" id="IPR050090">
    <property type="entry name" value="Tyrosine_recombinase_XerCD"/>
</dbReference>
<evidence type="ECO:0000256" key="2">
    <source>
        <dbReference type="ARBA" id="ARBA00022908"/>
    </source>
</evidence>
<proteinExistence type="inferred from homology"/>
<dbReference type="CDD" id="cd01184">
    <property type="entry name" value="INT_C_like_1"/>
    <property type="match status" value="1"/>
</dbReference>